<dbReference type="EC" id="1.14.15.7" evidence="5"/>
<comment type="pathway">
    <text evidence="3">Amine and polyamine biosynthesis; betaine biosynthesis via choline pathway; betaine aldehyde from choline (monooxygenase route): step 1/1.</text>
</comment>
<dbReference type="PANTHER" id="PTHR43756">
    <property type="entry name" value="CHOLINE MONOOXYGENASE, CHLOROPLASTIC"/>
    <property type="match status" value="1"/>
</dbReference>
<name>A0A8H6A4K8_PETAA</name>
<comment type="similarity">
    <text evidence="4">Belongs to the choline monooxygenase family.</text>
</comment>
<comment type="function">
    <text evidence="2">Catalyzes the first step of the osmoprotectant glycine betaine synthesis.</text>
</comment>
<feature type="domain" description="Aromatic-ring-hydroxylating dioxygenase alpha subunit C-terminal" evidence="8">
    <location>
        <begin position="258"/>
        <end position="356"/>
    </location>
</feature>
<feature type="domain" description="Aromatic-ring-hydroxylating dioxygenase alpha subunit C-terminal" evidence="8">
    <location>
        <begin position="181"/>
        <end position="237"/>
    </location>
</feature>
<dbReference type="InterPro" id="IPR015879">
    <property type="entry name" value="Ring_hydroxy_dOase_asu_C_dom"/>
</dbReference>
<dbReference type="SUPFAM" id="SSF55961">
    <property type="entry name" value="Bet v1-like"/>
    <property type="match status" value="1"/>
</dbReference>
<dbReference type="UniPathway" id="UPA00529">
    <property type="reaction ID" value="UER00430"/>
</dbReference>
<evidence type="ECO:0000313" key="9">
    <source>
        <dbReference type="EMBL" id="KAF5860044.1"/>
    </source>
</evidence>
<evidence type="ECO:0000313" key="10">
    <source>
        <dbReference type="Proteomes" id="UP000541154"/>
    </source>
</evidence>
<dbReference type="Pfam" id="PF00848">
    <property type="entry name" value="Ring_hydroxyl_A"/>
    <property type="match status" value="2"/>
</dbReference>
<dbReference type="SUPFAM" id="SSF50022">
    <property type="entry name" value="ISP domain"/>
    <property type="match status" value="1"/>
</dbReference>
<keyword evidence="10" id="KW-1185">Reference proteome</keyword>
<dbReference type="GO" id="GO:0051537">
    <property type="term" value="F:2 iron, 2 sulfur cluster binding"/>
    <property type="evidence" value="ECO:0007669"/>
    <property type="project" value="InterPro"/>
</dbReference>
<dbReference type="AlphaFoldDB" id="A0A8H6A4K8"/>
<dbReference type="InterPro" id="IPR036922">
    <property type="entry name" value="Rieske_2Fe-2S_sf"/>
</dbReference>
<evidence type="ECO:0000256" key="7">
    <source>
        <dbReference type="ARBA" id="ARBA00049097"/>
    </source>
</evidence>
<evidence type="ECO:0000259" key="8">
    <source>
        <dbReference type="Pfam" id="PF00848"/>
    </source>
</evidence>
<evidence type="ECO:0000256" key="4">
    <source>
        <dbReference type="ARBA" id="ARBA00010848"/>
    </source>
</evidence>
<evidence type="ECO:0000256" key="3">
    <source>
        <dbReference type="ARBA" id="ARBA00004866"/>
    </source>
</evidence>
<comment type="caution">
    <text evidence="9">The sequence shown here is derived from an EMBL/GenBank/DDBJ whole genome shotgun (WGS) entry which is preliminary data.</text>
</comment>
<reference evidence="9 10" key="1">
    <citation type="submission" date="2019-04" db="EMBL/GenBank/DDBJ databases">
        <title>Aspergillus burnettii sp. nov., novel species from soil in southeast Queensland.</title>
        <authorList>
            <person name="Gilchrist C.L.M."/>
            <person name="Pitt J.I."/>
            <person name="Lange L."/>
            <person name="Lacey H.J."/>
            <person name="Vuong D."/>
            <person name="Midgley D.J."/>
            <person name="Greenfield P."/>
            <person name="Bradbury M."/>
            <person name="Lacey E."/>
            <person name="Busk P.K."/>
            <person name="Pilgaard B."/>
            <person name="Chooi Y.H."/>
            <person name="Piggott A.M."/>
        </authorList>
    </citation>
    <scope>NUCLEOTIDE SEQUENCE [LARGE SCALE GENOMIC DNA]</scope>
    <source>
        <strain evidence="9 10">FRR 5400</strain>
    </source>
</reference>
<accession>A0A8H6A4K8</accession>
<dbReference type="GO" id="GO:0019285">
    <property type="term" value="P:glycine betaine biosynthetic process from choline"/>
    <property type="evidence" value="ECO:0007669"/>
    <property type="project" value="UniProtKB-UniPathway"/>
</dbReference>
<gene>
    <name evidence="9" type="ORF">ETB97_002070</name>
</gene>
<dbReference type="EMBL" id="SPNV01000143">
    <property type="protein sequence ID" value="KAF5860044.1"/>
    <property type="molecule type" value="Genomic_DNA"/>
</dbReference>
<evidence type="ECO:0000256" key="6">
    <source>
        <dbReference type="ARBA" id="ARBA00014931"/>
    </source>
</evidence>
<dbReference type="Gene3D" id="2.102.10.10">
    <property type="entry name" value="Rieske [2Fe-2S] iron-sulphur domain"/>
    <property type="match status" value="2"/>
</dbReference>
<protein>
    <recommendedName>
        <fullName evidence="6">Choline monooxygenase, chloroplastic</fullName>
        <ecNumber evidence="5">1.14.15.7</ecNumber>
    </recommendedName>
</protein>
<dbReference type="Gene3D" id="3.90.380.10">
    <property type="entry name" value="Naphthalene 1,2-dioxygenase Alpha Subunit, Chain A, domain 1"/>
    <property type="match status" value="3"/>
</dbReference>
<organism evidence="9 10">
    <name type="scientific">Petromyces alliaceus</name>
    <name type="common">Aspergillus alliaceus</name>
    <dbReference type="NCBI Taxonomy" id="209559"/>
    <lineage>
        <taxon>Eukaryota</taxon>
        <taxon>Fungi</taxon>
        <taxon>Dikarya</taxon>
        <taxon>Ascomycota</taxon>
        <taxon>Pezizomycotina</taxon>
        <taxon>Eurotiomycetes</taxon>
        <taxon>Eurotiomycetidae</taxon>
        <taxon>Eurotiales</taxon>
        <taxon>Aspergillaceae</taxon>
        <taxon>Aspergillus</taxon>
        <taxon>Aspergillus subgen. Circumdati</taxon>
    </lineage>
</organism>
<evidence type="ECO:0000256" key="5">
    <source>
        <dbReference type="ARBA" id="ARBA00012763"/>
    </source>
</evidence>
<dbReference type="InterPro" id="IPR001663">
    <property type="entry name" value="Rng_hydr_dOase-A"/>
</dbReference>
<evidence type="ECO:0000256" key="1">
    <source>
        <dbReference type="ARBA" id="ARBA00001962"/>
    </source>
</evidence>
<dbReference type="GO" id="GO:0005506">
    <property type="term" value="F:iron ion binding"/>
    <property type="evidence" value="ECO:0007669"/>
    <property type="project" value="InterPro"/>
</dbReference>
<evidence type="ECO:0000256" key="2">
    <source>
        <dbReference type="ARBA" id="ARBA00002149"/>
    </source>
</evidence>
<proteinExistence type="inferred from homology"/>
<comment type="catalytic activity">
    <reaction evidence="7">
        <text>choline + 2 reduced [2Fe-2S]-[ferredoxin] + O2 + 2 H(+) = betaine aldehyde hydrate + 2 oxidized [2Fe-2S]-[ferredoxin] + H2O</text>
        <dbReference type="Rhea" id="RHEA:17769"/>
        <dbReference type="Rhea" id="RHEA-COMP:10000"/>
        <dbReference type="Rhea" id="RHEA-COMP:10001"/>
        <dbReference type="ChEBI" id="CHEBI:15354"/>
        <dbReference type="ChEBI" id="CHEBI:15377"/>
        <dbReference type="ChEBI" id="CHEBI:15378"/>
        <dbReference type="ChEBI" id="CHEBI:15379"/>
        <dbReference type="ChEBI" id="CHEBI:15870"/>
        <dbReference type="ChEBI" id="CHEBI:33737"/>
        <dbReference type="ChEBI" id="CHEBI:33738"/>
        <dbReference type="EC" id="1.14.15.7"/>
    </reaction>
</comment>
<comment type="cofactor">
    <cofactor evidence="1">
        <name>Fe cation</name>
        <dbReference type="ChEBI" id="CHEBI:24875"/>
    </cofactor>
</comment>
<dbReference type="GO" id="GO:0019133">
    <property type="term" value="F:choline monooxygenase activity"/>
    <property type="evidence" value="ECO:0007669"/>
    <property type="project" value="UniProtKB-EC"/>
</dbReference>
<dbReference type="CDD" id="cd00680">
    <property type="entry name" value="RHO_alpha_C"/>
    <property type="match status" value="1"/>
</dbReference>
<dbReference type="PANTHER" id="PTHR43756:SF5">
    <property type="entry name" value="CHOLINE MONOOXYGENASE, CHLOROPLASTIC"/>
    <property type="match status" value="1"/>
</dbReference>
<sequence length="417" mass="48439">MAFKKRRRLHVQRSLTAAPNTPKQVSKLAIQGLKPTKLLWLFIFAMSFLRNFFGTSAVAAKDEKTPIRALPASWYTSEAMYQLERRSIFARKWLLTTHKHRVPNAGDWVQYDAAGYAFVVVKDHHENINAFHQHNLSPIHVHIDRNGFIWVNLDSAETPEVAWKDDFDGVDEQPRFQHYNFDQYVFDHTWDMEGDFNWKILADNYNECYHCQVAHPDIPTIADLNSYYVKTKDGHIQHYGAQRPDQIEKGFRIATTYFWPNASCNVSPNFFFMQRFTPLSPTKSVMRYEVYRHKDATDEDFNLISDMYKRIMSEDKYLCIHTQKNLNAGVFINGQLHPEMEKGPLHFQKTVRDVVTEHRKKEEIAGHEIWPAQQTLPKNAAVNQEDIAFRTGTDNYISGKNELTDTLSGNHAVAIAV</sequence>
<dbReference type="Proteomes" id="UP000541154">
    <property type="component" value="Unassembled WGS sequence"/>
</dbReference>